<dbReference type="Pfam" id="PF12974">
    <property type="entry name" value="Phosphonate-bd"/>
    <property type="match status" value="1"/>
</dbReference>
<dbReference type="SUPFAM" id="SSF53850">
    <property type="entry name" value="Periplasmic binding protein-like II"/>
    <property type="match status" value="1"/>
</dbReference>
<keyword evidence="2" id="KW-1185">Reference proteome</keyword>
<dbReference type="RefSeq" id="WP_007018063.1">
    <property type="nucleotide sequence ID" value="NZ_CH724115.1"/>
</dbReference>
<organism evidence="1 2">
    <name type="scientific">Bermanella marisrubri</name>
    <dbReference type="NCBI Taxonomy" id="207949"/>
    <lineage>
        <taxon>Bacteria</taxon>
        <taxon>Pseudomonadati</taxon>
        <taxon>Pseudomonadota</taxon>
        <taxon>Gammaproteobacteria</taxon>
        <taxon>Oceanospirillales</taxon>
        <taxon>Oceanospirillaceae</taxon>
        <taxon>Bermanella</taxon>
    </lineage>
</organism>
<name>Q1N473_9GAMM</name>
<dbReference type="EMBL" id="AAQH01000003">
    <property type="protein sequence ID" value="EAT12992.1"/>
    <property type="molecule type" value="Genomic_DNA"/>
</dbReference>
<evidence type="ECO:0000313" key="1">
    <source>
        <dbReference type="EMBL" id="EAT12992.1"/>
    </source>
</evidence>
<dbReference type="Gene3D" id="3.40.190.10">
    <property type="entry name" value="Periplasmic binding protein-like II"/>
    <property type="match status" value="2"/>
</dbReference>
<dbReference type="Proteomes" id="UP000004263">
    <property type="component" value="Unassembled WGS sequence"/>
</dbReference>
<dbReference type="AlphaFoldDB" id="Q1N473"/>
<reference evidence="1 2" key="1">
    <citation type="submission" date="2006-03" db="EMBL/GenBank/DDBJ databases">
        <authorList>
            <person name="Pinhassi J."/>
            <person name="Pedros-Alio C."/>
            <person name="Ferriera S."/>
            <person name="Johnson J."/>
            <person name="Kravitz S."/>
            <person name="Halpern A."/>
            <person name="Remington K."/>
            <person name="Beeson K."/>
            <person name="Tran B."/>
            <person name="Rogers Y.-H."/>
            <person name="Friedman R."/>
            <person name="Venter J.C."/>
        </authorList>
    </citation>
    <scope>NUCLEOTIDE SEQUENCE [LARGE SCALE GENOMIC DNA]</scope>
    <source>
        <strain evidence="1 2">RED65</strain>
    </source>
</reference>
<comment type="caution">
    <text evidence="1">The sequence shown here is derived from an EMBL/GenBank/DDBJ whole genome shotgun (WGS) entry which is preliminary data.</text>
</comment>
<gene>
    <name evidence="1" type="ORF">RED65_14887</name>
</gene>
<evidence type="ECO:0008006" key="3">
    <source>
        <dbReference type="Google" id="ProtNLM"/>
    </source>
</evidence>
<accession>Q1N473</accession>
<protein>
    <recommendedName>
        <fullName evidence="3">Solute-binding protein family 3/N-terminal domain-containing protein</fullName>
    </recommendedName>
</protein>
<proteinExistence type="predicted"/>
<dbReference type="HOGENOM" id="CLU_1096959_0_0_6"/>
<sequence>MTEEPYASPAILHSKYKSVLAYLNKQGLRANFKPAMEYSDYIAMSKSGMIDMAFASAGLAQLLRQKFGFKLVAASVQTLDAVLFVSKQSDFTDLKQLKGHNILIPEAYDIVSEIARDELIFPLLEKDDAWVFEQQSKVDHIIYEVLSGREEAGIVAGYDLQLIAHGLQRNVRILYRSEPVVAHYILLRNLDHFADIQTWMVNFHQTAFGEQYKKDFGDSRFIVPQPHHLKELDRFSEFARFLYEQSMEIPSQF</sequence>
<evidence type="ECO:0000313" key="2">
    <source>
        <dbReference type="Proteomes" id="UP000004263"/>
    </source>
</evidence>